<evidence type="ECO:0000259" key="5">
    <source>
        <dbReference type="Pfam" id="PF00732"/>
    </source>
</evidence>
<dbReference type="SUPFAM" id="SSF51905">
    <property type="entry name" value="FAD/NAD(P)-binding domain"/>
    <property type="match status" value="1"/>
</dbReference>
<comment type="caution">
    <text evidence="8">The sequence shown here is derived from an EMBL/GenBank/DDBJ whole genome shotgun (WGS) entry which is preliminary data.</text>
</comment>
<dbReference type="Proteomes" id="UP000644441">
    <property type="component" value="Unassembled WGS sequence"/>
</dbReference>
<feature type="domain" description="Glucose-methanol-choline oxidoreductase C-terminal" evidence="7">
    <location>
        <begin position="487"/>
        <end position="622"/>
    </location>
</feature>
<dbReference type="InterPro" id="IPR000172">
    <property type="entry name" value="GMC_OxRdtase_N"/>
</dbReference>
<keyword evidence="4" id="KW-0560">Oxidoreductase</keyword>
<dbReference type="Gene3D" id="3.50.50.60">
    <property type="entry name" value="FAD/NAD(P)-binding domain"/>
    <property type="match status" value="2"/>
</dbReference>
<evidence type="ECO:0000256" key="4">
    <source>
        <dbReference type="ARBA" id="ARBA00023002"/>
    </source>
</evidence>
<gene>
    <name evidence="8" type="ORF">ISO4_02652</name>
</gene>
<dbReference type="InterPro" id="IPR007867">
    <property type="entry name" value="GMC_OxRtase_C"/>
</dbReference>
<proteinExistence type="inferred from homology"/>
<reference evidence="8 9" key="1">
    <citation type="submission" date="2012-09" db="EMBL/GenBank/DDBJ databases">
        <title>Genome Sequence of alkane-degrading Bacterium Alcanivorax venustensis ISO4.</title>
        <authorList>
            <person name="Lai Q."/>
            <person name="Shao Z."/>
        </authorList>
    </citation>
    <scope>NUCLEOTIDE SEQUENCE [LARGE SCALE GENOMIC DNA]</scope>
    <source>
        <strain evidence="8 9">ISO4</strain>
    </source>
</reference>
<dbReference type="PANTHER" id="PTHR46056:SF12">
    <property type="entry name" value="LONG-CHAIN-ALCOHOL OXIDASE"/>
    <property type="match status" value="1"/>
</dbReference>
<evidence type="ECO:0000256" key="2">
    <source>
        <dbReference type="ARBA" id="ARBA00022630"/>
    </source>
</evidence>
<dbReference type="Pfam" id="PF05199">
    <property type="entry name" value="GMC_oxred_C"/>
    <property type="match status" value="1"/>
</dbReference>
<evidence type="ECO:0000259" key="7">
    <source>
        <dbReference type="Pfam" id="PF05199"/>
    </source>
</evidence>
<feature type="domain" description="FAD-dependent oxidoreductase 2 FAD-binding" evidence="6">
    <location>
        <begin position="150"/>
        <end position="182"/>
    </location>
</feature>
<keyword evidence="9" id="KW-1185">Reference proteome</keyword>
<dbReference type="Pfam" id="PF00732">
    <property type="entry name" value="GMC_oxred_N"/>
    <property type="match status" value="1"/>
</dbReference>
<protein>
    <recommendedName>
        <fullName evidence="10">GMC oxidoreductase</fullName>
    </recommendedName>
</protein>
<dbReference type="EMBL" id="ARXR01000029">
    <property type="protein sequence ID" value="MBF5054050.1"/>
    <property type="molecule type" value="Genomic_DNA"/>
</dbReference>
<evidence type="ECO:0000313" key="9">
    <source>
        <dbReference type="Proteomes" id="UP000644441"/>
    </source>
</evidence>
<accession>A0ABS0AIT9</accession>
<evidence type="ECO:0000256" key="1">
    <source>
        <dbReference type="ARBA" id="ARBA00010790"/>
    </source>
</evidence>
<dbReference type="RefSeq" id="WP_194856568.1">
    <property type="nucleotide sequence ID" value="NZ_ARXR01000029.1"/>
</dbReference>
<evidence type="ECO:0000313" key="8">
    <source>
        <dbReference type="EMBL" id="MBF5054050.1"/>
    </source>
</evidence>
<keyword evidence="2" id="KW-0285">Flavoprotein</keyword>
<dbReference type="InterPro" id="IPR003953">
    <property type="entry name" value="FAD-dep_OxRdtase_2_FAD-bd"/>
</dbReference>
<feature type="domain" description="Glucose-methanol-choline oxidoreductase N-terminal" evidence="5">
    <location>
        <begin position="198"/>
        <end position="412"/>
    </location>
</feature>
<evidence type="ECO:0008006" key="10">
    <source>
        <dbReference type="Google" id="ProtNLM"/>
    </source>
</evidence>
<organism evidence="8 9">
    <name type="scientific">Alloalcanivorax venustensis ISO4</name>
    <dbReference type="NCBI Taxonomy" id="1177184"/>
    <lineage>
        <taxon>Bacteria</taxon>
        <taxon>Pseudomonadati</taxon>
        <taxon>Pseudomonadota</taxon>
        <taxon>Gammaproteobacteria</taxon>
        <taxon>Oceanospirillales</taxon>
        <taxon>Alcanivoracaceae</taxon>
        <taxon>Alloalcanivorax</taxon>
    </lineage>
</organism>
<dbReference type="PANTHER" id="PTHR46056">
    <property type="entry name" value="LONG-CHAIN-ALCOHOL OXIDASE"/>
    <property type="match status" value="1"/>
</dbReference>
<comment type="similarity">
    <text evidence="1">Belongs to the GMC oxidoreductase family.</text>
</comment>
<keyword evidence="3" id="KW-0274">FAD</keyword>
<dbReference type="InterPro" id="IPR036188">
    <property type="entry name" value="FAD/NAD-bd_sf"/>
</dbReference>
<dbReference type="Pfam" id="PF00890">
    <property type="entry name" value="FAD_binding_2"/>
    <property type="match status" value="1"/>
</dbReference>
<evidence type="ECO:0000256" key="3">
    <source>
        <dbReference type="ARBA" id="ARBA00022827"/>
    </source>
</evidence>
<evidence type="ECO:0000259" key="6">
    <source>
        <dbReference type="Pfam" id="PF00890"/>
    </source>
</evidence>
<name>A0ABS0AIT9_9GAMM</name>
<sequence length="638" mass="70184">MADQTALTRNPTARALTASLFPAGRTLPAADAEALLTRVGEHALLARALRLGLLWLDARHLLRHGRRFHRGDTPHRARFLDRLSRTPVSGKLLRAVSLPLKAHYVFDRDVEARTGCRPPVQVPSQVEHFRWQQQITAAGDCAEDMELEADVVVIGSGAGGASAAYELASRGLAVVIVEEGQYYDRSHFNCRLTEVIPKLYRALGSNCATGNAIIPVPVGRNVGGTTTINSGTCMRTPEEVLADWQARGLGDFSAEAMTPWFEQVEEVLKVQAAKPEHVGAIGDVIDRGAEALGFQQRHPLNRNAEGCDGQGLCQFGCPTDAKQSTNVSYIPRALDRGAFLFSGFRAERLHWHGDRVTGMTARGRNRDGRSVRLTVKSRAVVAAMGTFFTPLFLRDQGIRNRHLGRHLTLHPAGVVNAIFPDRDFANSRSIPQGFGVTDWGKQGLMFEGGSVPLAGHSLLNNLYGEDWVRFTEDYQQTAYFGFMIRDTSQGRVRRGPHRDWPLIRYRMNDRDFAQFLRGVDTLARIYFAAGAREVLVPGLDGLQRLHSVAELERFLAGPLKPRDFLITAYHPLGTARLGRDPDDGVCDAQHRVHGRQGLYVMDGSAVPSSLGANPQVTIMALAGRAAARLADHLQEHQA</sequence>